<dbReference type="GO" id="GO:0007608">
    <property type="term" value="P:sensory perception of smell"/>
    <property type="evidence" value="ECO:0007669"/>
    <property type="project" value="TreeGrafter"/>
</dbReference>
<dbReference type="RefSeq" id="XP_014271864.1">
    <property type="nucleotide sequence ID" value="XM_014416378.3"/>
</dbReference>
<dbReference type="SMART" id="SM00708">
    <property type="entry name" value="PhBP"/>
    <property type="match status" value="1"/>
</dbReference>
<organism evidence="3">
    <name type="scientific">Halyomorpha halys</name>
    <name type="common">Brown marmorated stink bug</name>
    <name type="synonym">Pentatoma halys</name>
    <dbReference type="NCBI Taxonomy" id="286706"/>
    <lineage>
        <taxon>Eukaryota</taxon>
        <taxon>Metazoa</taxon>
        <taxon>Ecdysozoa</taxon>
        <taxon>Arthropoda</taxon>
        <taxon>Hexapoda</taxon>
        <taxon>Insecta</taxon>
        <taxon>Pterygota</taxon>
        <taxon>Neoptera</taxon>
        <taxon>Paraneoptera</taxon>
        <taxon>Hemiptera</taxon>
        <taxon>Heteroptera</taxon>
        <taxon>Panheteroptera</taxon>
        <taxon>Pentatomomorpha</taxon>
        <taxon>Pentatomoidea</taxon>
        <taxon>Pentatomidae</taxon>
        <taxon>Pentatominae</taxon>
        <taxon>Halyomorpha</taxon>
    </lineage>
</organism>
<dbReference type="OrthoDB" id="6610259at2759"/>
<accession>A0A1L2JGR2</accession>
<dbReference type="Pfam" id="PF01395">
    <property type="entry name" value="PBP_GOBP"/>
    <property type="match status" value="1"/>
</dbReference>
<evidence type="ECO:0000256" key="2">
    <source>
        <dbReference type="SAM" id="SignalP"/>
    </source>
</evidence>
<dbReference type="AlphaFoldDB" id="A0A1L2JGR2"/>
<feature type="signal peptide" evidence="2">
    <location>
        <begin position="1"/>
        <end position="23"/>
    </location>
</feature>
<dbReference type="GO" id="GO:0005549">
    <property type="term" value="F:odorant binding"/>
    <property type="evidence" value="ECO:0007669"/>
    <property type="project" value="InterPro"/>
</dbReference>
<dbReference type="GeneID" id="106678079"/>
<sequence length="145" mass="16574">MRSLVAVIVSFAIITSSLVLIQCQEEDIMEKKTEAITQCTAEHNVSKEAVKSISINDNVPNDPEVKCWLRCIFEKLGVMKEGQIDWERCKFITKHCLSNEQDKAKVDQITEICKAEVPKDEKDECQLAYSAMVCKMKNWKNFGLQ</sequence>
<evidence type="ECO:0000256" key="1">
    <source>
        <dbReference type="ARBA" id="ARBA00022729"/>
    </source>
</evidence>
<protein>
    <submittedName>
        <fullName evidence="3">Odorant-binding protein 24</fullName>
    </submittedName>
</protein>
<dbReference type="GO" id="GO:0005615">
    <property type="term" value="C:extracellular space"/>
    <property type="evidence" value="ECO:0007669"/>
    <property type="project" value="TreeGrafter"/>
</dbReference>
<dbReference type="EMBL" id="KT875760">
    <property type="protein sequence ID" value="AOV87041.1"/>
    <property type="molecule type" value="mRNA"/>
</dbReference>
<dbReference type="PANTHER" id="PTHR11857">
    <property type="entry name" value="ODORANT BINDING PROTEIN-RELATED"/>
    <property type="match status" value="1"/>
</dbReference>
<proteinExistence type="evidence at transcript level"/>
<dbReference type="KEGG" id="hhal:106678079"/>
<feature type="chain" id="PRO_5009852140" evidence="2">
    <location>
        <begin position="24"/>
        <end position="145"/>
    </location>
</feature>
<reference evidence="3" key="1">
    <citation type="submission" date="2015-10" db="EMBL/GenBank/DDBJ databases">
        <authorList>
            <person name="Gilbert D.G."/>
        </authorList>
    </citation>
    <scope>NUCLEOTIDE SEQUENCE</scope>
</reference>
<dbReference type="Gene3D" id="1.10.238.20">
    <property type="entry name" value="Pheromone/general odorant binding protein domain"/>
    <property type="match status" value="1"/>
</dbReference>
<dbReference type="CDD" id="cd23992">
    <property type="entry name" value="PBP_GOBP"/>
    <property type="match status" value="1"/>
</dbReference>
<name>A0A1L2JGR2_HALHY</name>
<reference evidence="3" key="2">
    <citation type="journal article" date="2016" name="Insect Mol. Biol.">
        <title>Identification and expression profile of odorant-binding proteins in Halyomorpha halys (Hemiptera: Pentatomidae).</title>
        <authorList>
            <person name="Paula D.P."/>
            <person name="Togawa R.C."/>
            <person name="Costa M.M."/>
            <person name="Grynberg P."/>
            <person name="Martins N.F."/>
            <person name="Andow D.A."/>
        </authorList>
    </citation>
    <scope>NUCLEOTIDE SEQUENCE</scope>
</reference>
<evidence type="ECO:0000313" key="3">
    <source>
        <dbReference type="EMBL" id="AOV87041.1"/>
    </source>
</evidence>
<dbReference type="InterPro" id="IPR006170">
    <property type="entry name" value="PBP/GOBP"/>
</dbReference>
<dbReference type="InterPro" id="IPR036728">
    <property type="entry name" value="PBP_GOBP_sf"/>
</dbReference>
<keyword evidence="1 2" id="KW-0732">Signal</keyword>
<dbReference type="SUPFAM" id="SSF47565">
    <property type="entry name" value="Insect pheromone/odorant-binding proteins"/>
    <property type="match status" value="1"/>
</dbReference>